<dbReference type="SMART" id="SM00493">
    <property type="entry name" value="TOPRIM"/>
    <property type="match status" value="1"/>
</dbReference>
<evidence type="ECO:0000256" key="9">
    <source>
        <dbReference type="ARBA" id="ARBA00022842"/>
    </source>
</evidence>
<dbReference type="Gene3D" id="3.90.980.10">
    <property type="entry name" value="DNA primase, catalytic core, N-terminal domain"/>
    <property type="match status" value="1"/>
</dbReference>
<comment type="function">
    <text evidence="12 13">RNA polymerase that catalyzes the synthesis of short RNA molecules used as primers for DNA polymerase during DNA replication.</text>
</comment>
<keyword evidence="4 12" id="KW-0548">Nucleotidyltransferase</keyword>
<dbReference type="Pfam" id="PF01807">
    <property type="entry name" value="Zn_ribbon_DnaG"/>
    <property type="match status" value="1"/>
</dbReference>
<feature type="zinc finger region" description="CHC2-type" evidence="12 14">
    <location>
        <begin position="39"/>
        <end position="63"/>
    </location>
</feature>
<dbReference type="InterPro" id="IPR002694">
    <property type="entry name" value="Znf_CHC2"/>
</dbReference>
<dbReference type="InterPro" id="IPR050219">
    <property type="entry name" value="DnaG_primase"/>
</dbReference>
<dbReference type="InterPro" id="IPR030846">
    <property type="entry name" value="DnaG_bac"/>
</dbReference>
<evidence type="ECO:0000256" key="2">
    <source>
        <dbReference type="ARBA" id="ARBA00022515"/>
    </source>
</evidence>
<comment type="caution">
    <text evidence="16">The sequence shown here is derived from an EMBL/GenBank/DDBJ whole genome shotgun (WGS) entry which is preliminary data.</text>
</comment>
<dbReference type="HAMAP" id="MF_00974">
    <property type="entry name" value="DNA_primase_DnaG"/>
    <property type="match status" value="1"/>
</dbReference>
<dbReference type="PANTHER" id="PTHR30313">
    <property type="entry name" value="DNA PRIMASE"/>
    <property type="match status" value="1"/>
</dbReference>
<dbReference type="InterPro" id="IPR036977">
    <property type="entry name" value="DNA_primase_Znf_CHC2"/>
</dbReference>
<evidence type="ECO:0000256" key="11">
    <source>
        <dbReference type="ARBA" id="ARBA00023163"/>
    </source>
</evidence>
<feature type="domain" description="Toprim" evidence="15">
    <location>
        <begin position="250"/>
        <end position="331"/>
    </location>
</feature>
<dbReference type="GO" id="GO:0008270">
    <property type="term" value="F:zinc ion binding"/>
    <property type="evidence" value="ECO:0007669"/>
    <property type="project" value="UniProtKB-UniRule"/>
</dbReference>
<keyword evidence="8 12" id="KW-0862">Zinc</keyword>
<dbReference type="SMART" id="SM00400">
    <property type="entry name" value="ZnF_CHCC"/>
    <property type="match status" value="1"/>
</dbReference>
<evidence type="ECO:0000256" key="6">
    <source>
        <dbReference type="ARBA" id="ARBA00022723"/>
    </source>
</evidence>
<dbReference type="Gene3D" id="3.40.1360.10">
    <property type="match status" value="1"/>
</dbReference>
<dbReference type="GO" id="GO:0005737">
    <property type="term" value="C:cytoplasm"/>
    <property type="evidence" value="ECO:0007669"/>
    <property type="project" value="TreeGrafter"/>
</dbReference>
<protein>
    <recommendedName>
        <fullName evidence="12 13">DNA primase</fullName>
        <ecNumber evidence="12">2.7.7.101</ecNumber>
    </recommendedName>
</protein>
<evidence type="ECO:0000256" key="8">
    <source>
        <dbReference type="ARBA" id="ARBA00022833"/>
    </source>
</evidence>
<name>A0A660SB17_UNCT6</name>
<comment type="catalytic activity">
    <reaction evidence="12">
        <text>ssDNA + n NTP = ssDNA/pppN(pN)n-1 hybrid + (n-1) diphosphate.</text>
        <dbReference type="EC" id="2.7.7.101"/>
    </reaction>
</comment>
<evidence type="ECO:0000256" key="10">
    <source>
        <dbReference type="ARBA" id="ARBA00023125"/>
    </source>
</evidence>
<evidence type="ECO:0000256" key="13">
    <source>
        <dbReference type="PIRNR" id="PIRNR002811"/>
    </source>
</evidence>
<keyword evidence="2 12" id="KW-0639">Primosome</keyword>
<dbReference type="Gene3D" id="3.90.580.10">
    <property type="entry name" value="Zinc finger, CHC2-type domain"/>
    <property type="match status" value="1"/>
</dbReference>
<dbReference type="PIRSF" id="PIRSF002811">
    <property type="entry name" value="DnaG"/>
    <property type="match status" value="1"/>
</dbReference>
<evidence type="ECO:0000256" key="3">
    <source>
        <dbReference type="ARBA" id="ARBA00022679"/>
    </source>
</evidence>
<evidence type="ECO:0000256" key="1">
    <source>
        <dbReference type="ARBA" id="ARBA00022478"/>
    </source>
</evidence>
<comment type="domain">
    <text evidence="12">Contains an N-terminal zinc-binding domain, a central core domain that contains the primase activity, and a C-terminal DnaB-binding domain.</text>
</comment>
<dbReference type="EMBL" id="QNBC01000036">
    <property type="protein sequence ID" value="RKX66657.1"/>
    <property type="molecule type" value="Genomic_DNA"/>
</dbReference>
<comment type="cofactor">
    <cofactor evidence="12 13 14">
        <name>Zn(2+)</name>
        <dbReference type="ChEBI" id="CHEBI:29105"/>
    </cofactor>
    <text evidence="12 13 14">Binds 1 zinc ion per monomer.</text>
</comment>
<dbReference type="NCBIfam" id="TIGR01391">
    <property type="entry name" value="dnaG"/>
    <property type="match status" value="1"/>
</dbReference>
<dbReference type="GO" id="GO:0000428">
    <property type="term" value="C:DNA-directed RNA polymerase complex"/>
    <property type="evidence" value="ECO:0007669"/>
    <property type="project" value="UniProtKB-KW"/>
</dbReference>
<dbReference type="InterPro" id="IPR034151">
    <property type="entry name" value="TOPRIM_DnaG_bac"/>
</dbReference>
<keyword evidence="6 12" id="KW-0479">Metal-binding</keyword>
<dbReference type="CDD" id="cd03364">
    <property type="entry name" value="TOPRIM_DnaG_primases"/>
    <property type="match status" value="1"/>
</dbReference>
<evidence type="ECO:0000256" key="4">
    <source>
        <dbReference type="ARBA" id="ARBA00022695"/>
    </source>
</evidence>
<evidence type="ECO:0000256" key="5">
    <source>
        <dbReference type="ARBA" id="ARBA00022705"/>
    </source>
</evidence>
<evidence type="ECO:0000313" key="17">
    <source>
        <dbReference type="Proteomes" id="UP000282321"/>
    </source>
</evidence>
<dbReference type="InterPro" id="IPR006295">
    <property type="entry name" value="DNA_primase_DnaG"/>
</dbReference>
<dbReference type="AlphaFoldDB" id="A0A660SB17"/>
<dbReference type="EC" id="2.7.7.101" evidence="12"/>
<dbReference type="SUPFAM" id="SSF57783">
    <property type="entry name" value="Zinc beta-ribbon"/>
    <property type="match status" value="1"/>
</dbReference>
<evidence type="ECO:0000256" key="14">
    <source>
        <dbReference type="PIRSR" id="PIRSR002811-1"/>
    </source>
</evidence>
<dbReference type="PANTHER" id="PTHR30313:SF2">
    <property type="entry name" value="DNA PRIMASE"/>
    <property type="match status" value="1"/>
</dbReference>
<proteinExistence type="inferred from homology"/>
<comment type="subunit">
    <text evidence="12">Monomer. Interacts with DnaB.</text>
</comment>
<dbReference type="InterPro" id="IPR006171">
    <property type="entry name" value="TOPRIM_dom"/>
</dbReference>
<dbReference type="InterPro" id="IPR019475">
    <property type="entry name" value="DNA_primase_DnaB-bd"/>
</dbReference>
<comment type="similarity">
    <text evidence="12 13">Belongs to the DnaG primase family.</text>
</comment>
<organism evidence="16 17">
    <name type="scientific">candidate division TA06 bacterium</name>
    <dbReference type="NCBI Taxonomy" id="2250710"/>
    <lineage>
        <taxon>Bacteria</taxon>
        <taxon>Bacteria division TA06</taxon>
    </lineage>
</organism>
<dbReference type="InterPro" id="IPR037068">
    <property type="entry name" value="DNA_primase_core_N_sf"/>
</dbReference>
<dbReference type="PROSITE" id="PS50880">
    <property type="entry name" value="TOPRIM"/>
    <property type="match status" value="1"/>
</dbReference>
<keyword evidence="1 12" id="KW-0240">DNA-directed RNA polymerase</keyword>
<dbReference type="FunFam" id="3.40.1360.10:FF:000002">
    <property type="entry name" value="DNA primase"/>
    <property type="match status" value="1"/>
</dbReference>
<dbReference type="Pfam" id="PF08275">
    <property type="entry name" value="DNAG_N"/>
    <property type="match status" value="1"/>
</dbReference>
<reference evidence="16 17" key="1">
    <citation type="submission" date="2018-06" db="EMBL/GenBank/DDBJ databases">
        <title>Extensive metabolic versatility and redundancy in microbially diverse, dynamic hydrothermal sediments.</title>
        <authorList>
            <person name="Dombrowski N."/>
            <person name="Teske A."/>
            <person name="Baker B.J."/>
        </authorList>
    </citation>
    <scope>NUCLEOTIDE SEQUENCE [LARGE SCALE GENOMIC DNA]</scope>
    <source>
        <strain evidence="16">B35_G9</strain>
    </source>
</reference>
<dbReference type="Pfam" id="PF13155">
    <property type="entry name" value="Toprim_2"/>
    <property type="match status" value="1"/>
</dbReference>
<dbReference type="Proteomes" id="UP000282321">
    <property type="component" value="Unassembled WGS sequence"/>
</dbReference>
<evidence type="ECO:0000256" key="7">
    <source>
        <dbReference type="ARBA" id="ARBA00022771"/>
    </source>
</evidence>
<keyword evidence="7 12" id="KW-0863">Zinc-finger</keyword>
<dbReference type="FunFam" id="3.90.580.10:FF:000001">
    <property type="entry name" value="DNA primase"/>
    <property type="match status" value="1"/>
</dbReference>
<dbReference type="GO" id="GO:0006269">
    <property type="term" value="P:DNA replication, synthesis of primer"/>
    <property type="evidence" value="ECO:0007669"/>
    <property type="project" value="UniProtKB-UniRule"/>
</dbReference>
<dbReference type="GO" id="GO:0003677">
    <property type="term" value="F:DNA binding"/>
    <property type="evidence" value="ECO:0007669"/>
    <property type="project" value="UniProtKB-KW"/>
</dbReference>
<evidence type="ECO:0000259" key="15">
    <source>
        <dbReference type="PROSITE" id="PS50880"/>
    </source>
</evidence>
<dbReference type="GO" id="GO:0003899">
    <property type="term" value="F:DNA-directed RNA polymerase activity"/>
    <property type="evidence" value="ECO:0007669"/>
    <property type="project" value="UniProtKB-UniRule"/>
</dbReference>
<keyword evidence="10 12" id="KW-0238">DNA-binding</keyword>
<sequence>MNYISNEKIEEILSNIDIVEIIDEYVPLRQVGSNYRALCPFHTEKTPSFYVSREKGIYHCFGCGRSGNAIKFLMEYNNITFPEAMAILAEKAGIKLGNGYEASSGENSYRKILEDAQNYFENSLSGNMGGIAVQYIKNRGISDETVKKFHIGYAPAHGLLNYLGKKGWKTKEILKTGLIVKTEGGEIYERFRNRIMFPIYNTIGKVIAFGGRNLGSDLPKYINSPETEYYKKGHLFFGIYQAKNKIKELDEAVVVEGYIDLISLHQNGIENVIAPLGTALTPKQAQLLKRYTSNVILMFDADEAGLKASERGVNVCLKEGLSVYVVLLEKGTDPDDYIKKYGADALKERIGRKVNFLDFKIELLKNKYNFNDIDQMSRALKEIKEIVLLIPDAIKRELWYKRIAEQFEIPIEAVRTEKTKSIKSAMGEKVTKRNELNSIYANILNIINVAHDKQKFFDYIKTYIPFQYLQEHVIGKIIYDIVLSEKMPSINDMIDTLDEKTRDIIYEGVFMENSPDKLLMQSLKVNWKKLLRIKLKEINRRISNALLYNEDVSEYEEKQSEIIHHLQQIKQEE</sequence>
<keyword evidence="5 12" id="KW-0235">DNA replication</keyword>
<keyword evidence="11 12" id="KW-0804">Transcription</keyword>
<dbReference type="GO" id="GO:1990077">
    <property type="term" value="C:primosome complex"/>
    <property type="evidence" value="ECO:0007669"/>
    <property type="project" value="UniProtKB-KW"/>
</dbReference>
<dbReference type="SUPFAM" id="SSF56731">
    <property type="entry name" value="DNA primase core"/>
    <property type="match status" value="1"/>
</dbReference>
<dbReference type="Pfam" id="PF10410">
    <property type="entry name" value="DnaB_bind"/>
    <property type="match status" value="1"/>
</dbReference>
<keyword evidence="9" id="KW-0460">Magnesium</keyword>
<gene>
    <name evidence="12" type="primary">dnaG</name>
    <name evidence="16" type="ORF">DRP44_03635</name>
</gene>
<evidence type="ECO:0000313" key="16">
    <source>
        <dbReference type="EMBL" id="RKX66657.1"/>
    </source>
</evidence>
<accession>A0A660SB17</accession>
<keyword evidence="3 12" id="KW-0808">Transferase</keyword>
<dbReference type="InterPro" id="IPR013264">
    <property type="entry name" value="DNAG_N"/>
</dbReference>
<evidence type="ECO:0000256" key="12">
    <source>
        <dbReference type="HAMAP-Rule" id="MF_00974"/>
    </source>
</evidence>